<feature type="region of interest" description="Disordered" evidence="1">
    <location>
        <begin position="1"/>
        <end position="81"/>
    </location>
</feature>
<reference evidence="2 3" key="1">
    <citation type="journal article" date="2022" name="G3 (Bethesda)">
        <title>Whole-genome sequence and methylome profiling of the almond [Prunus dulcis (Mill.) D.A. Webb] cultivar 'Nonpareil'.</title>
        <authorList>
            <person name="D'Amico-Willman K.M."/>
            <person name="Ouma W.Z."/>
            <person name="Meulia T."/>
            <person name="Sideli G.M."/>
            <person name="Gradziel T.M."/>
            <person name="Fresnedo-Ramirez J."/>
        </authorList>
    </citation>
    <scope>NUCLEOTIDE SEQUENCE [LARGE SCALE GENOMIC DNA]</scope>
    <source>
        <strain evidence="2">Clone GOH B32 T37-40</strain>
    </source>
</reference>
<protein>
    <submittedName>
        <fullName evidence="2">Uncharacterized protein</fullName>
    </submittedName>
</protein>
<dbReference type="Proteomes" id="UP001054821">
    <property type="component" value="Chromosome 7"/>
</dbReference>
<organism evidence="2 3">
    <name type="scientific">Prunus dulcis</name>
    <name type="common">Almond</name>
    <name type="synonym">Amygdalus dulcis</name>
    <dbReference type="NCBI Taxonomy" id="3755"/>
    <lineage>
        <taxon>Eukaryota</taxon>
        <taxon>Viridiplantae</taxon>
        <taxon>Streptophyta</taxon>
        <taxon>Embryophyta</taxon>
        <taxon>Tracheophyta</taxon>
        <taxon>Spermatophyta</taxon>
        <taxon>Magnoliopsida</taxon>
        <taxon>eudicotyledons</taxon>
        <taxon>Gunneridae</taxon>
        <taxon>Pentapetalae</taxon>
        <taxon>rosids</taxon>
        <taxon>fabids</taxon>
        <taxon>Rosales</taxon>
        <taxon>Rosaceae</taxon>
        <taxon>Amygdaloideae</taxon>
        <taxon>Amygdaleae</taxon>
        <taxon>Prunus</taxon>
    </lineage>
</organism>
<comment type="caution">
    <text evidence="2">The sequence shown here is derived from an EMBL/GenBank/DDBJ whole genome shotgun (WGS) entry which is preliminary data.</text>
</comment>
<evidence type="ECO:0000256" key="1">
    <source>
        <dbReference type="SAM" id="MobiDB-lite"/>
    </source>
</evidence>
<gene>
    <name evidence="2" type="ORF">L3X38_038057</name>
</gene>
<proteinExistence type="predicted"/>
<dbReference type="AlphaFoldDB" id="A0AAD4V5Q4"/>
<accession>A0AAD4V5Q4</accession>
<keyword evidence="3" id="KW-1185">Reference proteome</keyword>
<name>A0AAD4V5Q4_PRUDU</name>
<evidence type="ECO:0000313" key="2">
    <source>
        <dbReference type="EMBL" id="KAI5318349.1"/>
    </source>
</evidence>
<evidence type="ECO:0000313" key="3">
    <source>
        <dbReference type="Proteomes" id="UP001054821"/>
    </source>
</evidence>
<sequence>MQHYEQRQGQRSQPTQKRLAHEKLLAGSCDGGGNPSEDDHQRAYPGIVRSELDQIPTHLHSHPDPPQTGAQGAVDLEPNRI</sequence>
<dbReference type="EMBL" id="JAJFAZ020000007">
    <property type="protein sequence ID" value="KAI5318349.1"/>
    <property type="molecule type" value="Genomic_DNA"/>
</dbReference>